<name>A0A0F9J6R5_9ZZZZ</name>
<dbReference type="EMBL" id="LAZR01018820">
    <property type="protein sequence ID" value="KKL94857.1"/>
    <property type="molecule type" value="Genomic_DNA"/>
</dbReference>
<gene>
    <name evidence="1" type="ORF">LCGC14_1860470</name>
</gene>
<organism evidence="1">
    <name type="scientific">marine sediment metagenome</name>
    <dbReference type="NCBI Taxonomy" id="412755"/>
    <lineage>
        <taxon>unclassified sequences</taxon>
        <taxon>metagenomes</taxon>
        <taxon>ecological metagenomes</taxon>
    </lineage>
</organism>
<reference evidence="1" key="1">
    <citation type="journal article" date="2015" name="Nature">
        <title>Complex archaea that bridge the gap between prokaryotes and eukaryotes.</title>
        <authorList>
            <person name="Spang A."/>
            <person name="Saw J.H."/>
            <person name="Jorgensen S.L."/>
            <person name="Zaremba-Niedzwiedzka K."/>
            <person name="Martijn J."/>
            <person name="Lind A.E."/>
            <person name="van Eijk R."/>
            <person name="Schleper C."/>
            <person name="Guy L."/>
            <person name="Ettema T.J."/>
        </authorList>
    </citation>
    <scope>NUCLEOTIDE SEQUENCE</scope>
</reference>
<dbReference type="AlphaFoldDB" id="A0A0F9J6R5"/>
<evidence type="ECO:0000313" key="1">
    <source>
        <dbReference type="EMBL" id="KKL94857.1"/>
    </source>
</evidence>
<accession>A0A0F9J6R5</accession>
<comment type="caution">
    <text evidence="1">The sequence shown here is derived from an EMBL/GenBank/DDBJ whole genome shotgun (WGS) entry which is preliminary data.</text>
</comment>
<sequence length="198" mass="22577">MGATCEDCGDDMGTAKTCTPKYIMYGIKIYKRLTNRNGIKDEDGEKCHDCGITIEGNNIHHMGCDWEECPRCGLQLISCGCNNVFCDDSCGDWYNNGCEKDHAGNPWHSIPNGWKLSKSTKELKKKINSCRAREMDGWMIQGDADRIKDKIIKGLESKYDDKNHVFRDIINITYDTGKKWQEIEDTSKLARQRNMAYG</sequence>
<proteinExistence type="predicted"/>
<protein>
    <submittedName>
        <fullName evidence="1">Uncharacterized protein</fullName>
    </submittedName>
</protein>